<reference evidence="4" key="2">
    <citation type="submission" date="2023-01" db="EMBL/GenBank/DDBJ databases">
        <authorList>
            <person name="Sun Q."/>
            <person name="Evtushenko L."/>
        </authorList>
    </citation>
    <scope>NUCLEOTIDE SEQUENCE</scope>
    <source>
        <strain evidence="4">VKM Ac-1069</strain>
    </source>
</reference>
<name>A0A9W6L7P5_9PSEU</name>
<dbReference type="Gene3D" id="3.30.300.30">
    <property type="match status" value="1"/>
</dbReference>
<evidence type="ECO:0000256" key="1">
    <source>
        <dbReference type="SAM" id="MobiDB-lite"/>
    </source>
</evidence>
<dbReference type="InterPro" id="IPR020845">
    <property type="entry name" value="AMP-binding_CS"/>
</dbReference>
<dbReference type="InterPro" id="IPR042099">
    <property type="entry name" value="ANL_N_sf"/>
</dbReference>
<dbReference type="Pfam" id="PF13193">
    <property type="entry name" value="AMP-binding_C"/>
    <property type="match status" value="1"/>
</dbReference>
<evidence type="ECO:0000259" key="2">
    <source>
        <dbReference type="Pfam" id="PF00501"/>
    </source>
</evidence>
<accession>A0A9W6L7P5</accession>
<dbReference type="Gene3D" id="3.40.50.12780">
    <property type="entry name" value="N-terminal domain of ligase-like"/>
    <property type="match status" value="1"/>
</dbReference>
<dbReference type="EMBL" id="BSFQ01000032">
    <property type="protein sequence ID" value="GLL14430.1"/>
    <property type="molecule type" value="Genomic_DNA"/>
</dbReference>
<evidence type="ECO:0000313" key="5">
    <source>
        <dbReference type="Proteomes" id="UP001143463"/>
    </source>
</evidence>
<dbReference type="RefSeq" id="WP_081924566.1">
    <property type="nucleotide sequence ID" value="NZ_BAAAUZ010000032.1"/>
</dbReference>
<dbReference type="GO" id="GO:0016878">
    <property type="term" value="F:acid-thiol ligase activity"/>
    <property type="evidence" value="ECO:0007669"/>
    <property type="project" value="UniProtKB-ARBA"/>
</dbReference>
<dbReference type="InterPro" id="IPR025110">
    <property type="entry name" value="AMP-bd_C"/>
</dbReference>
<dbReference type="PROSITE" id="PS00455">
    <property type="entry name" value="AMP_BINDING"/>
    <property type="match status" value="1"/>
</dbReference>
<feature type="domain" description="AMP-dependent synthetase/ligase" evidence="2">
    <location>
        <begin position="17"/>
        <end position="382"/>
    </location>
</feature>
<organism evidence="4 5">
    <name type="scientific">Pseudonocardia halophobica</name>
    <dbReference type="NCBI Taxonomy" id="29401"/>
    <lineage>
        <taxon>Bacteria</taxon>
        <taxon>Bacillati</taxon>
        <taxon>Actinomycetota</taxon>
        <taxon>Actinomycetes</taxon>
        <taxon>Pseudonocardiales</taxon>
        <taxon>Pseudonocardiaceae</taxon>
        <taxon>Pseudonocardia</taxon>
    </lineage>
</organism>
<dbReference type="SUPFAM" id="SSF56801">
    <property type="entry name" value="Acetyl-CoA synthetase-like"/>
    <property type="match status" value="1"/>
</dbReference>
<dbReference type="Proteomes" id="UP001143463">
    <property type="component" value="Unassembled WGS sequence"/>
</dbReference>
<dbReference type="InterPro" id="IPR045851">
    <property type="entry name" value="AMP-bd_C_sf"/>
</dbReference>
<comment type="caution">
    <text evidence="4">The sequence shown here is derived from an EMBL/GenBank/DDBJ whole genome shotgun (WGS) entry which is preliminary data.</text>
</comment>
<reference evidence="4" key="1">
    <citation type="journal article" date="2014" name="Int. J. Syst. Evol. Microbiol.">
        <title>Complete genome sequence of Corynebacterium casei LMG S-19264T (=DSM 44701T), isolated from a smear-ripened cheese.</title>
        <authorList>
            <consortium name="US DOE Joint Genome Institute (JGI-PGF)"/>
            <person name="Walter F."/>
            <person name="Albersmeier A."/>
            <person name="Kalinowski J."/>
            <person name="Ruckert C."/>
        </authorList>
    </citation>
    <scope>NUCLEOTIDE SEQUENCE</scope>
    <source>
        <strain evidence="4">VKM Ac-1069</strain>
    </source>
</reference>
<keyword evidence="5" id="KW-1185">Reference proteome</keyword>
<evidence type="ECO:0000313" key="4">
    <source>
        <dbReference type="EMBL" id="GLL14430.1"/>
    </source>
</evidence>
<evidence type="ECO:0008006" key="6">
    <source>
        <dbReference type="Google" id="ProtNLM"/>
    </source>
</evidence>
<protein>
    <recommendedName>
        <fullName evidence="6">Acyl-CoA synthetase (AMP-forming)/AMP-acid ligase II</fullName>
    </recommendedName>
</protein>
<dbReference type="PANTHER" id="PTHR43767">
    <property type="entry name" value="LONG-CHAIN-FATTY-ACID--COA LIGASE"/>
    <property type="match status" value="1"/>
</dbReference>
<dbReference type="InterPro" id="IPR000873">
    <property type="entry name" value="AMP-dep_synth/lig_dom"/>
</dbReference>
<dbReference type="Pfam" id="PF00501">
    <property type="entry name" value="AMP-binding"/>
    <property type="match status" value="1"/>
</dbReference>
<sequence>MLRTEYIATVPELLAGHAETRPDQIAYIDDQRSLTYGDLAGTTAQIAGHLQRMGVRPGDRVLLYLDNRVEVAESYLAVPRAGAVAVCANPQAATAEVAHILTDSGSRVVITDAAHLAIVRELARGADLLAVVVVGDAEGAPGPVEEVAYADLLAALPIEAPRDCLGLDDTAWMLYTSGTTGRPKGVYLTQRGCFWVVAACWAPILGLGPDDVVLSALPLFHSYALVLCVLGVFAVGATTRLLSRFSVTDTASRFTGGPEGDVTVFPGVPTMFHYLLDRVGDQGFSAPALRACVSAGAILPAAVNEKFEAAFGIRLLDGYGITETSTMVTMNWPTGTRVMGSCGLPLPGLSVRLVDPQSGKDVMPGEEGELWVQGPNVTPGYHNLPEATAAVLVDGWYRTGDLARRDAHGYLRISGRTKELIIRGGENIYPAEVEDALIASDQVKDAAVVGMPHLHLGEIPVAFVVPITPGHLDHEAVLAVARARLSSFKLPERLIECEDIPRTGSGKILRFRLQEQLAEEDGTTNGEMARDSHAREPAPSSTAG</sequence>
<dbReference type="PANTHER" id="PTHR43767:SF1">
    <property type="entry name" value="NONRIBOSOMAL PEPTIDE SYNTHASE PES1 (EUROFUNG)-RELATED"/>
    <property type="match status" value="1"/>
</dbReference>
<feature type="domain" description="AMP-binding enzyme C-terminal" evidence="3">
    <location>
        <begin position="432"/>
        <end position="507"/>
    </location>
</feature>
<gene>
    <name evidence="4" type="ORF">GCM10017577_55770</name>
</gene>
<dbReference type="InterPro" id="IPR050237">
    <property type="entry name" value="ATP-dep_AMP-bd_enzyme"/>
</dbReference>
<dbReference type="AlphaFoldDB" id="A0A9W6L7P5"/>
<feature type="region of interest" description="Disordered" evidence="1">
    <location>
        <begin position="519"/>
        <end position="544"/>
    </location>
</feature>
<proteinExistence type="predicted"/>
<evidence type="ECO:0000259" key="3">
    <source>
        <dbReference type="Pfam" id="PF13193"/>
    </source>
</evidence>